<dbReference type="GO" id="GO:0005902">
    <property type="term" value="C:microvillus"/>
    <property type="evidence" value="ECO:0007669"/>
    <property type="project" value="TreeGrafter"/>
</dbReference>
<protein>
    <submittedName>
        <fullName evidence="1">Glutaredoxin and cysteine rich domain containing 2</fullName>
    </submittedName>
</protein>
<dbReference type="InterPro" id="IPR036410">
    <property type="entry name" value="HSP_DnaJ_Cys-rich_dom_sf"/>
</dbReference>
<sequence>ACSKETKPSKIPRKVRFKISSAYSGRVLKQVYEDGQELEPPAKERSRRLIRHSFEPQDHFCGAGETPEHRFYSPANHITLISTQALNGVRYIDAISRFVKFKVSLVFLCGRDTHKTLLQTSPILDFGKIIIYTNNLKIIRAPMDQKELVRRIIQTEGINDWAFKYRERKERFSDGHRKDVEKKVSCSQYVQVRENGTQHAERSCSQCKGSGSALCSLCHGSKFSMLANRFKESYRALRCPACNESGLQPCRICAA</sequence>
<dbReference type="PANTHER" id="PTHR46926">
    <property type="entry name" value="GLUTAREDOXIN DOMAIN-CONTAINING CYSTEINE-RICH PROTEIN 2"/>
    <property type="match status" value="1"/>
</dbReference>
<dbReference type="AlphaFoldDB" id="A0A8B9PJB8"/>
<dbReference type="GO" id="GO:0007605">
    <property type="term" value="P:sensory perception of sound"/>
    <property type="evidence" value="ECO:0007669"/>
    <property type="project" value="InterPro"/>
</dbReference>
<reference evidence="1" key="2">
    <citation type="submission" date="2025-09" db="UniProtKB">
        <authorList>
            <consortium name="Ensembl"/>
        </authorList>
    </citation>
    <scope>IDENTIFICATION</scope>
</reference>
<dbReference type="InterPro" id="IPR033023">
    <property type="entry name" value="GRXCR2"/>
</dbReference>
<dbReference type="GO" id="GO:0120043">
    <property type="term" value="C:stereocilium shaft"/>
    <property type="evidence" value="ECO:0007669"/>
    <property type="project" value="TreeGrafter"/>
</dbReference>
<evidence type="ECO:0000313" key="2">
    <source>
        <dbReference type="Proteomes" id="UP000694424"/>
    </source>
</evidence>
<name>A0A8B9PJB8_APTOW</name>
<accession>A0A8B9PJB8</accession>
<organism evidence="1 2">
    <name type="scientific">Apteryx owenii</name>
    <name type="common">Little spotted kiwi</name>
    <dbReference type="NCBI Taxonomy" id="8824"/>
    <lineage>
        <taxon>Eukaryota</taxon>
        <taxon>Metazoa</taxon>
        <taxon>Chordata</taxon>
        <taxon>Craniata</taxon>
        <taxon>Vertebrata</taxon>
        <taxon>Euteleostomi</taxon>
        <taxon>Archelosauria</taxon>
        <taxon>Archosauria</taxon>
        <taxon>Dinosauria</taxon>
        <taxon>Saurischia</taxon>
        <taxon>Theropoda</taxon>
        <taxon>Coelurosauria</taxon>
        <taxon>Aves</taxon>
        <taxon>Palaeognathae</taxon>
        <taxon>Apterygiformes</taxon>
        <taxon>Apterygidae</taxon>
        <taxon>Apteryx</taxon>
    </lineage>
</organism>
<dbReference type="GO" id="GO:0120044">
    <property type="term" value="C:stereocilium base"/>
    <property type="evidence" value="ECO:0007669"/>
    <property type="project" value="TreeGrafter"/>
</dbReference>
<dbReference type="Pfam" id="PF23733">
    <property type="entry name" value="GRXCR1-2_C"/>
    <property type="match status" value="1"/>
</dbReference>
<proteinExistence type="predicted"/>
<reference evidence="1" key="1">
    <citation type="submission" date="2025-08" db="UniProtKB">
        <authorList>
            <consortium name="Ensembl"/>
        </authorList>
    </citation>
    <scope>IDENTIFICATION</scope>
</reference>
<evidence type="ECO:0000313" key="1">
    <source>
        <dbReference type="Ensembl" id="ENSAOWP00000010762.1"/>
    </source>
</evidence>
<dbReference type="PANTHER" id="PTHR46926:SF1">
    <property type="entry name" value="GLUTAREDOXIN DOMAIN-CONTAINING CYSTEINE-RICH PROTEIN 2"/>
    <property type="match status" value="1"/>
</dbReference>
<dbReference type="Ensembl" id="ENSAOWT00000012234.1">
    <property type="protein sequence ID" value="ENSAOWP00000010762.1"/>
    <property type="gene ID" value="ENSAOWG00000007398.1"/>
</dbReference>
<keyword evidence="2" id="KW-1185">Reference proteome</keyword>
<dbReference type="SUPFAM" id="SSF57938">
    <property type="entry name" value="DnaJ/Hsp40 cysteine-rich domain"/>
    <property type="match status" value="1"/>
</dbReference>
<dbReference type="Proteomes" id="UP000694424">
    <property type="component" value="Unplaced"/>
</dbReference>